<organism evidence="2 3">
    <name type="scientific">Pseudomonas gingeri</name>
    <dbReference type="NCBI Taxonomy" id="117681"/>
    <lineage>
        <taxon>Bacteria</taxon>
        <taxon>Pseudomonadati</taxon>
        <taxon>Pseudomonadota</taxon>
        <taxon>Gammaproteobacteria</taxon>
        <taxon>Pseudomonadales</taxon>
        <taxon>Pseudomonadaceae</taxon>
        <taxon>Pseudomonas</taxon>
    </lineage>
</organism>
<dbReference type="EMBL" id="JACAQD010000013">
    <property type="protein sequence ID" value="NWC33263.1"/>
    <property type="molecule type" value="Genomic_DNA"/>
</dbReference>
<dbReference type="Gene3D" id="1.20.120.20">
    <property type="entry name" value="Apolipoprotein"/>
    <property type="match status" value="1"/>
</dbReference>
<name>A0A7Y7YBE7_9PSED</name>
<keyword evidence="1" id="KW-1133">Transmembrane helix</keyword>
<evidence type="ECO:0000313" key="2">
    <source>
        <dbReference type="EMBL" id="NWC33263.1"/>
    </source>
</evidence>
<dbReference type="SUPFAM" id="SSF58113">
    <property type="entry name" value="Apolipoprotein A-I"/>
    <property type="match status" value="1"/>
</dbReference>
<dbReference type="Proteomes" id="UP000520592">
    <property type="component" value="Unassembled WGS sequence"/>
</dbReference>
<proteinExistence type="predicted"/>
<evidence type="ECO:0000256" key="1">
    <source>
        <dbReference type="SAM" id="Phobius"/>
    </source>
</evidence>
<keyword evidence="1" id="KW-0472">Membrane</keyword>
<reference evidence="2 3" key="1">
    <citation type="submission" date="2020-04" db="EMBL/GenBank/DDBJ databases">
        <title>Molecular characterization of pseudomonads from Agaricus bisporus reveal novel blotch 2 pathogens in Western Europe.</title>
        <authorList>
            <person name="Taparia T."/>
            <person name="Krijger M."/>
            <person name="Haynes E."/>
            <person name="Elpinstone J.G."/>
            <person name="Noble R."/>
            <person name="Van Der Wolf J."/>
        </authorList>
    </citation>
    <scope>NUCLEOTIDE SEQUENCE [LARGE SCALE GENOMIC DNA]</scope>
    <source>
        <strain evidence="2 3">IPO3737</strain>
    </source>
</reference>
<evidence type="ECO:0000313" key="3">
    <source>
        <dbReference type="Proteomes" id="UP000520592"/>
    </source>
</evidence>
<comment type="caution">
    <text evidence="2">The sequence shown here is derived from an EMBL/GenBank/DDBJ whole genome shotgun (WGS) entry which is preliminary data.</text>
</comment>
<dbReference type="RefSeq" id="WP_177055572.1">
    <property type="nucleotide sequence ID" value="NZ_JACAPS010000004.1"/>
</dbReference>
<accession>A0A7Y7YBE7</accession>
<dbReference type="AlphaFoldDB" id="A0A7Y7YBE7"/>
<keyword evidence="1" id="KW-0812">Transmembrane</keyword>
<protein>
    <submittedName>
        <fullName evidence="2">DUF1640 domain-containing protein</fullName>
    </submittedName>
</protein>
<gene>
    <name evidence="2" type="ORF">HX876_12740</name>
</gene>
<sequence>MRLSLSLYDALVATSAPTDKAKAVVDAWEADMQDFASKSDLQQTEERLQTSIKEQGNKLRSLINEQGNELRNSIGEQGNELRALMFEQNAELRSQIREQGSELRLSMQKQGAELRLSMSGMQSQINVMRWQIGLVIVCVAIPLFKLAFELLTP</sequence>
<feature type="transmembrane region" description="Helical" evidence="1">
    <location>
        <begin position="127"/>
        <end position="148"/>
    </location>
</feature>